<proteinExistence type="predicted"/>
<reference evidence="1 2" key="1">
    <citation type="submission" date="2017-05" db="EMBL/GenBank/DDBJ databases">
        <authorList>
            <person name="Song R."/>
            <person name="Chenine A.L."/>
            <person name="Ruprecht R.M."/>
        </authorList>
    </citation>
    <scope>NUCLEOTIDE SEQUENCE [LARGE SCALE GENOMIC DNA]</scope>
    <source>
        <strain evidence="1 2">CECT 8898</strain>
    </source>
</reference>
<dbReference type="AlphaFoldDB" id="A0A238K0S7"/>
<dbReference type="Gene3D" id="1.25.40.290">
    <property type="entry name" value="ARM repeat domains"/>
    <property type="match status" value="1"/>
</dbReference>
<gene>
    <name evidence="1" type="ORF">MAA8898_00734</name>
</gene>
<dbReference type="Proteomes" id="UP000207598">
    <property type="component" value="Unassembled WGS sequence"/>
</dbReference>
<evidence type="ECO:0000313" key="2">
    <source>
        <dbReference type="Proteomes" id="UP000207598"/>
    </source>
</evidence>
<dbReference type="InterPro" id="IPR016024">
    <property type="entry name" value="ARM-type_fold"/>
</dbReference>
<evidence type="ECO:0008006" key="3">
    <source>
        <dbReference type="Google" id="ProtNLM"/>
    </source>
</evidence>
<protein>
    <recommendedName>
        <fullName evidence="3">DNA alkylation repair enzyme</fullName>
    </recommendedName>
</protein>
<name>A0A238K0S7_9RHOB</name>
<evidence type="ECO:0000313" key="1">
    <source>
        <dbReference type="EMBL" id="SMX36047.1"/>
    </source>
</evidence>
<dbReference type="EMBL" id="FXYF01000002">
    <property type="protein sequence ID" value="SMX36047.1"/>
    <property type="molecule type" value="Genomic_DNA"/>
</dbReference>
<accession>A0A238K0S7</accession>
<keyword evidence="2" id="KW-1185">Reference proteome</keyword>
<dbReference type="SUPFAM" id="SSF48371">
    <property type="entry name" value="ARM repeat"/>
    <property type="match status" value="1"/>
</dbReference>
<organism evidence="1 2">
    <name type="scientific">Maliponia aquimaris</name>
    <dbReference type="NCBI Taxonomy" id="1673631"/>
    <lineage>
        <taxon>Bacteria</taxon>
        <taxon>Pseudomonadati</taxon>
        <taxon>Pseudomonadota</taxon>
        <taxon>Alphaproteobacteria</taxon>
        <taxon>Rhodobacterales</taxon>
        <taxon>Paracoccaceae</taxon>
        <taxon>Maliponia</taxon>
    </lineage>
</organism>
<sequence length="389" mass="43334">MAGVGPDIMARGPDGQGGGAGFSLADQLFNAATLADLAREYAVLPGFDAGRFHAEALGGLQGRGLLERLDWIATCVEAQLPRGFPAMAEALEAALPPPLDHSLSDDDFGRFIHAVPGILAVRHGLEDHRDRALDLLYAATQRFSMEFYIRPFLNRWPDETVARLDAWVTDDNYHVRRLVSEGTRPRLPWAANITLDPRVPLRFLDVLHADPTRYVTRSVANHMNDLSKLMADTVVDHLRRWRAQGRQDPREMDWITRHALRTAVKRGERGALDLLGYRPGAVRARIEGLPQRLRIGETLTFDVVLEADEALPVLVDYRLRFARPRGDAEKVFKLKTAKTTPGTPLVLRKRHVLKGDATTYSLFPGRHGITVQVNGQDVAEAAFELLDAE</sequence>